<gene>
    <name evidence="1" type="ORF">CDV36_000972</name>
</gene>
<dbReference type="STRING" id="2010991.A0A3M2SP51"/>
<accession>A0A3M2SP51</accession>
<evidence type="ECO:0000313" key="1">
    <source>
        <dbReference type="EMBL" id="RMJ19328.1"/>
    </source>
</evidence>
<name>A0A3M2SP51_9HYPO</name>
<protein>
    <submittedName>
        <fullName evidence="1">Uncharacterized protein</fullName>
    </submittedName>
</protein>
<dbReference type="Proteomes" id="UP000277212">
    <property type="component" value="Unassembled WGS sequence"/>
</dbReference>
<comment type="caution">
    <text evidence="1">The sequence shown here is derived from an EMBL/GenBank/DDBJ whole genome shotgun (WGS) entry which is preliminary data.</text>
</comment>
<evidence type="ECO:0000313" key="2">
    <source>
        <dbReference type="Proteomes" id="UP000277212"/>
    </source>
</evidence>
<keyword evidence="2" id="KW-1185">Reference proteome</keyword>
<dbReference type="OrthoDB" id="5030973at2759"/>
<dbReference type="AlphaFoldDB" id="A0A3M2SP51"/>
<dbReference type="EMBL" id="NKUJ01000009">
    <property type="protein sequence ID" value="RMJ19328.1"/>
    <property type="molecule type" value="Genomic_DNA"/>
</dbReference>
<proteinExistence type="predicted"/>
<organism evidence="1 2">
    <name type="scientific">Fusarium kuroshium</name>
    <dbReference type="NCBI Taxonomy" id="2010991"/>
    <lineage>
        <taxon>Eukaryota</taxon>
        <taxon>Fungi</taxon>
        <taxon>Dikarya</taxon>
        <taxon>Ascomycota</taxon>
        <taxon>Pezizomycotina</taxon>
        <taxon>Sordariomycetes</taxon>
        <taxon>Hypocreomycetidae</taxon>
        <taxon>Hypocreales</taxon>
        <taxon>Nectriaceae</taxon>
        <taxon>Fusarium</taxon>
        <taxon>Fusarium solani species complex</taxon>
    </lineage>
</organism>
<reference evidence="1 2" key="1">
    <citation type="submission" date="2017-06" db="EMBL/GenBank/DDBJ databases">
        <title>Comparative genomic analysis of Ambrosia Fusariam Clade fungi.</title>
        <authorList>
            <person name="Stajich J.E."/>
            <person name="Carrillo J."/>
            <person name="Kijimoto T."/>
            <person name="Eskalen A."/>
            <person name="O'Donnell K."/>
            <person name="Kasson M."/>
        </authorList>
    </citation>
    <scope>NUCLEOTIDE SEQUENCE [LARGE SCALE GENOMIC DNA]</scope>
    <source>
        <strain evidence="1">UCR3666</strain>
    </source>
</reference>
<sequence>MDNELIIHLLEDPIEDGNFRTKNAAGERFRTLLVDRGNELVTKVGIVGITHGTLTGSDDPATLLVFEFRFVATGGRRFIRAKVTLLFEDSEGERSNDPEVLHILPEGKYALNKTERVWSTKWSVNAGANGGVEAARGEVGLVWEREETKRREFFTSLSGMKRVIRNDWVGPENAVVWTFEENRQQEDGIPTFARAAVLLKRVDDVPFSFNVKVNTDVDFIGKVKTLFGMERKDPIDPVEVDPARQPRAGQVCSLDPEKHDLTKLDKVLDDAVEVLVVTVLDGASLTGSD</sequence>